<feature type="transmembrane region" description="Helical" evidence="6">
    <location>
        <begin position="454"/>
        <end position="474"/>
    </location>
</feature>
<dbReference type="NCBIfam" id="TIGR00361">
    <property type="entry name" value="ComEC_Rec2"/>
    <property type="match status" value="1"/>
</dbReference>
<comment type="caution">
    <text evidence="8">The sequence shown here is derived from an EMBL/GenBank/DDBJ whole genome shotgun (WGS) entry which is preliminary data.</text>
</comment>
<feature type="transmembrane region" description="Helical" evidence="6">
    <location>
        <begin position="62"/>
        <end position="81"/>
    </location>
</feature>
<dbReference type="InterPro" id="IPR036866">
    <property type="entry name" value="RibonucZ/Hydroxyglut_hydro"/>
</dbReference>
<evidence type="ECO:0000256" key="5">
    <source>
        <dbReference type="ARBA" id="ARBA00023136"/>
    </source>
</evidence>
<keyword evidence="3 6" id="KW-0812">Transmembrane</keyword>
<evidence type="ECO:0000256" key="1">
    <source>
        <dbReference type="ARBA" id="ARBA00004651"/>
    </source>
</evidence>
<feature type="transmembrane region" description="Helical" evidence="6">
    <location>
        <begin position="494"/>
        <end position="517"/>
    </location>
</feature>
<dbReference type="Pfam" id="PF03772">
    <property type="entry name" value="Competence"/>
    <property type="match status" value="1"/>
</dbReference>
<feature type="transmembrane region" description="Helical" evidence="6">
    <location>
        <begin position="38"/>
        <end position="56"/>
    </location>
</feature>
<feature type="transmembrane region" description="Helical" evidence="6">
    <location>
        <begin position="380"/>
        <end position="399"/>
    </location>
</feature>
<dbReference type="InterPro" id="IPR025405">
    <property type="entry name" value="DUF4131"/>
</dbReference>
<evidence type="ECO:0000256" key="3">
    <source>
        <dbReference type="ARBA" id="ARBA00022692"/>
    </source>
</evidence>
<dbReference type="InterPro" id="IPR035681">
    <property type="entry name" value="ComA-like_MBL"/>
</dbReference>
<dbReference type="PANTHER" id="PTHR30619">
    <property type="entry name" value="DNA INTERNALIZATION/COMPETENCE PROTEIN COMEC/REC2"/>
    <property type="match status" value="1"/>
</dbReference>
<feature type="transmembrane region" description="Helical" evidence="6">
    <location>
        <begin position="314"/>
        <end position="337"/>
    </location>
</feature>
<evidence type="ECO:0000256" key="2">
    <source>
        <dbReference type="ARBA" id="ARBA00022475"/>
    </source>
</evidence>
<dbReference type="InterPro" id="IPR004477">
    <property type="entry name" value="ComEC_N"/>
</dbReference>
<dbReference type="InterPro" id="IPR001279">
    <property type="entry name" value="Metallo-B-lactamas"/>
</dbReference>
<evidence type="ECO:0000256" key="6">
    <source>
        <dbReference type="SAM" id="Phobius"/>
    </source>
</evidence>
<feature type="transmembrane region" description="Helical" evidence="6">
    <location>
        <begin position="419"/>
        <end position="442"/>
    </location>
</feature>
<dbReference type="InterPro" id="IPR004797">
    <property type="entry name" value="Competence_ComEC/Rec2"/>
</dbReference>
<dbReference type="CDD" id="cd07731">
    <property type="entry name" value="ComA-like_MBL-fold"/>
    <property type="match status" value="1"/>
</dbReference>
<dbReference type="Proteomes" id="UP001379945">
    <property type="component" value="Unassembled WGS sequence"/>
</dbReference>
<dbReference type="InterPro" id="IPR052159">
    <property type="entry name" value="Competence_DNA_uptake"/>
</dbReference>
<accession>A0ABU9C962</accession>
<sequence length="832" mass="90485">MHGTRSWAQGWVVAGMALFWLAGMALQLQQAEVRPGAPWLAAGLLAVFALASAWWWRRQPAASAVLVFAALLLLGWLQADVRAAWRLADRLPASLEGQDLVLWGRVSGLPQPDAQGVRFQVAVLGRCGADGACREDKQLPGTVSLSWSVSTRDDAVIAPVPPAVQAGDVWRWPVRLKRPHGSLNPVGFDAELWMFEQGIGASGGVRTGAPTDPVLLARARWWHPGDQLDAWRQRLRDRLLTQAGPPAMAGLLAALAVGDQSAIDAPHWDIYRQTGIAHLVSISGIHITLFAWLAAGAVGWAWRRSAGLCHRWPAVWAGRWAGVLAATGYSLLAGWGVPAQRTVGMLLLVAVFRQGGVHWPPTLVLLVTAAVVAGLDPWALLQAGFWLSFAAVSLLMLSGDDSERREPAPEGVWPRARQALRAGLHAQWVATLGLAPLGILIFQQVSLVGLLANLVAVPLVSFVVMPLSLAGLVWSPCWQLAAWFVGPLNAWLHWLTIWPWVVAVVPVAPVWAQGAAVLSSGLMLMRLPWRWRLLAVPLLVPLIHPAVRMPHEGQFELIAADVGQGSAVLVRTRHHALLHDTGPLQGADSDAGQRILLPLLRGLGVAALDELTLSHRDTDHVGGAASVLNQMLTHRMRTTLTASHALRQRGLPHEDCAAGQRWQWDGVEFEVLHPPPGADRADRHPNAISCVLRVTAANGFSALLTGDIEAPQEHALVVQYGTALHSDVLLVPHHGSRTSSTPEFLDAVSPKWSVLQLGYRNRFGHPHPAVMTRLEALRFTVVRTDECGGWVWRETGASCTRDVRRRYWHWQPLQGFLGAGAEVAAVDWQETR</sequence>
<protein>
    <submittedName>
        <fullName evidence="8">DNA internalization-related competence protein ComEC/Rec2</fullName>
    </submittedName>
</protein>
<feature type="transmembrane region" description="Helical" evidence="6">
    <location>
        <begin position="277"/>
        <end position="302"/>
    </location>
</feature>
<dbReference type="EMBL" id="JBBUTI010000007">
    <property type="protein sequence ID" value="MEK8046942.1"/>
    <property type="molecule type" value="Genomic_DNA"/>
</dbReference>
<dbReference type="Pfam" id="PF00753">
    <property type="entry name" value="Lactamase_B"/>
    <property type="match status" value="1"/>
</dbReference>
<dbReference type="NCBIfam" id="TIGR00360">
    <property type="entry name" value="ComEC_N-term"/>
    <property type="match status" value="1"/>
</dbReference>
<dbReference type="RefSeq" id="WP_341399243.1">
    <property type="nucleotide sequence ID" value="NZ_JBBUTI010000007.1"/>
</dbReference>
<keyword evidence="4 6" id="KW-1133">Transmembrane helix</keyword>
<dbReference type="SUPFAM" id="SSF56281">
    <property type="entry name" value="Metallo-hydrolase/oxidoreductase"/>
    <property type="match status" value="1"/>
</dbReference>
<proteinExistence type="predicted"/>
<name>A0ABU9C962_9BURK</name>
<keyword evidence="9" id="KW-1185">Reference proteome</keyword>
<dbReference type="PANTHER" id="PTHR30619:SF1">
    <property type="entry name" value="RECOMBINATION PROTEIN 2"/>
    <property type="match status" value="1"/>
</dbReference>
<gene>
    <name evidence="8" type="ORF">AACH00_11315</name>
</gene>
<organism evidence="8 9">
    <name type="scientific">Ideonella margarita</name>
    <dbReference type="NCBI Taxonomy" id="2984191"/>
    <lineage>
        <taxon>Bacteria</taxon>
        <taxon>Pseudomonadati</taxon>
        <taxon>Pseudomonadota</taxon>
        <taxon>Betaproteobacteria</taxon>
        <taxon>Burkholderiales</taxon>
        <taxon>Sphaerotilaceae</taxon>
        <taxon>Ideonella</taxon>
    </lineage>
</organism>
<evidence type="ECO:0000256" key="4">
    <source>
        <dbReference type="ARBA" id="ARBA00022989"/>
    </source>
</evidence>
<evidence type="ECO:0000313" key="8">
    <source>
        <dbReference type="EMBL" id="MEK8046942.1"/>
    </source>
</evidence>
<keyword evidence="2" id="KW-1003">Cell membrane</keyword>
<reference evidence="8 9" key="1">
    <citation type="submission" date="2024-04" db="EMBL/GenBank/DDBJ databases">
        <title>Novel species of the genus Ideonella isolated from streams.</title>
        <authorList>
            <person name="Lu H."/>
        </authorList>
    </citation>
    <scope>NUCLEOTIDE SEQUENCE [LARGE SCALE GENOMIC DNA]</scope>
    <source>
        <strain evidence="8 9">LYT19W</strain>
    </source>
</reference>
<dbReference type="Gene3D" id="3.60.15.10">
    <property type="entry name" value="Ribonuclease Z/Hydroxyacylglutathione hydrolase-like"/>
    <property type="match status" value="1"/>
</dbReference>
<feature type="domain" description="Metallo-beta-lactamase" evidence="7">
    <location>
        <begin position="564"/>
        <end position="759"/>
    </location>
</feature>
<dbReference type="Pfam" id="PF13567">
    <property type="entry name" value="DUF4131"/>
    <property type="match status" value="1"/>
</dbReference>
<dbReference type="SMART" id="SM00849">
    <property type="entry name" value="Lactamase_B"/>
    <property type="match status" value="1"/>
</dbReference>
<feature type="transmembrane region" description="Helical" evidence="6">
    <location>
        <begin position="6"/>
        <end position="26"/>
    </location>
</feature>
<evidence type="ECO:0000313" key="9">
    <source>
        <dbReference type="Proteomes" id="UP001379945"/>
    </source>
</evidence>
<comment type="subcellular location">
    <subcellularLocation>
        <location evidence="1">Cell membrane</location>
        <topology evidence="1">Multi-pass membrane protein</topology>
    </subcellularLocation>
</comment>
<evidence type="ECO:0000259" key="7">
    <source>
        <dbReference type="SMART" id="SM00849"/>
    </source>
</evidence>
<keyword evidence="5 6" id="KW-0472">Membrane</keyword>